<dbReference type="AlphaFoldDB" id="F9F7Z6"/>
<accession>F9F7Z6</accession>
<sequence>VKERLRNLVNVYDKRAQHIVYYMRNVFYSEKWIVAHAYRA</sequence>
<dbReference type="EMBL" id="AFQF01000755">
    <property type="protein sequence ID" value="EGU86962.1"/>
    <property type="molecule type" value="Genomic_DNA"/>
</dbReference>
<feature type="non-terminal residue" evidence="1">
    <location>
        <position position="1"/>
    </location>
</feature>
<protein>
    <submittedName>
        <fullName evidence="1">Uncharacterized protein</fullName>
    </submittedName>
</protein>
<organism evidence="1">
    <name type="scientific">Fusarium oxysporum (strain Fo5176)</name>
    <name type="common">Fusarium vascular wilt</name>
    <dbReference type="NCBI Taxonomy" id="660025"/>
    <lineage>
        <taxon>Eukaryota</taxon>
        <taxon>Fungi</taxon>
        <taxon>Dikarya</taxon>
        <taxon>Ascomycota</taxon>
        <taxon>Pezizomycotina</taxon>
        <taxon>Sordariomycetes</taxon>
        <taxon>Hypocreomycetidae</taxon>
        <taxon>Hypocreales</taxon>
        <taxon>Nectriaceae</taxon>
        <taxon>Fusarium</taxon>
        <taxon>Fusarium oxysporum species complex</taxon>
    </lineage>
</organism>
<evidence type="ECO:0000313" key="1">
    <source>
        <dbReference type="EMBL" id="EGU86962.1"/>
    </source>
</evidence>
<reference evidence="1" key="1">
    <citation type="journal article" date="2012" name="Mol. Plant Microbe Interact.">
        <title>A highly conserved effector in Fusarium oxysporum is required for full virulence on Arabidopsis.</title>
        <authorList>
            <person name="Thatcher L.F."/>
            <person name="Gardiner D.M."/>
            <person name="Kazan K."/>
            <person name="Manners J."/>
        </authorList>
    </citation>
    <scope>NUCLEOTIDE SEQUENCE [LARGE SCALE GENOMIC DNA]</scope>
    <source>
        <strain evidence="1">Fo5176</strain>
    </source>
</reference>
<proteinExistence type="predicted"/>
<name>F9F7Z6_FUSOF</name>
<gene>
    <name evidence="1" type="ORF">FOXB_02521</name>
</gene>
<comment type="caution">
    <text evidence="1">The sequence shown here is derived from an EMBL/GenBank/DDBJ whole genome shotgun (WGS) entry which is preliminary data.</text>
</comment>